<comment type="subcellular location">
    <subcellularLocation>
        <location evidence="1">Bacterial microcompartment</location>
    </subcellularLocation>
</comment>
<comment type="caution">
    <text evidence="4">The sequence shown here is derived from an EMBL/GenBank/DDBJ whole genome shotgun (WGS) entry which is preliminary data.</text>
</comment>
<dbReference type="PROSITE" id="PS51931">
    <property type="entry name" value="BMC_CP"/>
    <property type="match status" value="1"/>
</dbReference>
<organism evidence="4 5">
    <name type="scientific">Acetobacterium bakii</name>
    <dbReference type="NCBI Taxonomy" id="52689"/>
    <lineage>
        <taxon>Bacteria</taxon>
        <taxon>Bacillati</taxon>
        <taxon>Bacillota</taxon>
        <taxon>Clostridia</taxon>
        <taxon>Eubacteriales</taxon>
        <taxon>Eubacteriaceae</taxon>
        <taxon>Acetobacterium</taxon>
    </lineage>
</organism>
<gene>
    <name evidence="4" type="ORF">AKG39_06035</name>
</gene>
<dbReference type="RefSeq" id="WP_050739476.1">
    <property type="nucleotide sequence ID" value="NZ_LGYO01000012.1"/>
</dbReference>
<protein>
    <submittedName>
        <fullName evidence="4">Propanediol utilization protein</fullName>
    </submittedName>
</protein>
<proteinExistence type="predicted"/>
<dbReference type="PANTHER" id="PTHR40449">
    <property type="entry name" value="ETHANOLAMINE UTILIZATION PROTEIN EUTS"/>
    <property type="match status" value="1"/>
</dbReference>
<keyword evidence="2" id="KW-1283">Bacterial microcompartment</keyword>
<dbReference type="Gene3D" id="3.30.70.1710">
    <property type="match status" value="1"/>
</dbReference>
<name>A0A0L6U1U9_9FIRM</name>
<dbReference type="InterPro" id="IPR000249">
    <property type="entry name" value="BMC_dom"/>
</dbReference>
<evidence type="ECO:0000256" key="1">
    <source>
        <dbReference type="ARBA" id="ARBA00024322"/>
    </source>
</evidence>
<dbReference type="EMBL" id="LGYO01000012">
    <property type="protein sequence ID" value="KNZ42484.1"/>
    <property type="molecule type" value="Genomic_DNA"/>
</dbReference>
<dbReference type="Pfam" id="PF00936">
    <property type="entry name" value="BMC"/>
    <property type="match status" value="1"/>
</dbReference>
<dbReference type="PIRSF" id="PIRSF012296">
    <property type="entry name" value="EutS_PduU"/>
    <property type="match status" value="1"/>
</dbReference>
<dbReference type="InterPro" id="IPR044870">
    <property type="entry name" value="BMC_CP"/>
</dbReference>
<dbReference type="PATRIC" id="fig|52689.4.peg.303"/>
<dbReference type="InterPro" id="IPR009307">
    <property type="entry name" value="EutS/PduU/CutR"/>
</dbReference>
<dbReference type="InterPro" id="IPR037233">
    <property type="entry name" value="CcmK-like_sf"/>
</dbReference>
<reference evidence="5" key="1">
    <citation type="submission" date="2015-07" db="EMBL/GenBank/DDBJ databases">
        <title>Draft genome sequence of Acetobacterium bakii DSM 8293, a potential psychrophilic chemical producer through syngas fermentation.</title>
        <authorList>
            <person name="Song Y."/>
            <person name="Hwang S."/>
            <person name="Cho B.-K."/>
        </authorList>
    </citation>
    <scope>NUCLEOTIDE SEQUENCE [LARGE SCALE GENOMIC DNA]</scope>
    <source>
        <strain evidence="5">DSM 8239</strain>
    </source>
</reference>
<dbReference type="SMART" id="SM00877">
    <property type="entry name" value="BMC"/>
    <property type="match status" value="1"/>
</dbReference>
<feature type="domain" description="BMC circularly permuted" evidence="3">
    <location>
        <begin position="7"/>
        <end position="114"/>
    </location>
</feature>
<evidence type="ECO:0000313" key="4">
    <source>
        <dbReference type="EMBL" id="KNZ42484.1"/>
    </source>
</evidence>
<accession>A0A0L6U1U9</accession>
<evidence type="ECO:0000313" key="5">
    <source>
        <dbReference type="Proteomes" id="UP000036873"/>
    </source>
</evidence>
<dbReference type="PANTHER" id="PTHR40449:SF2">
    <property type="entry name" value="BACTERIAL MICROCOMPARTMENT SHELL PROTEIN EUTS"/>
    <property type="match status" value="1"/>
</dbReference>
<evidence type="ECO:0000259" key="3">
    <source>
        <dbReference type="PROSITE" id="PS51931"/>
    </source>
</evidence>
<dbReference type="GO" id="GO:0031469">
    <property type="term" value="C:bacterial microcompartment"/>
    <property type="evidence" value="ECO:0007669"/>
    <property type="project" value="UniProtKB-SubCell"/>
</dbReference>
<dbReference type="Proteomes" id="UP000036873">
    <property type="component" value="Unassembled WGS sequence"/>
</dbReference>
<dbReference type="OrthoDB" id="9794459at2"/>
<dbReference type="AlphaFoldDB" id="A0A0L6U1U9"/>
<keyword evidence="5" id="KW-1185">Reference proteome</keyword>
<evidence type="ECO:0000256" key="2">
    <source>
        <dbReference type="ARBA" id="ARBA00024446"/>
    </source>
</evidence>
<dbReference type="STRING" id="52689.AKG39_06035"/>
<sequence length="114" mass="12197">MNEDVQRVIQEYVPGKQVTLAHIIVNPDNSIYKKLGLEENRNSIGILTITPSEAAIIAADVAVKSGDVSIGYVDRFNGSLVIEGDVGSVEASVESVLQTLSQLQGMSIPKVTRS</sequence>
<dbReference type="SUPFAM" id="SSF143414">
    <property type="entry name" value="CcmK-like"/>
    <property type="match status" value="1"/>
</dbReference>